<reference evidence="10 11" key="1">
    <citation type="submission" date="2015-01" db="EMBL/GenBank/DDBJ databases">
        <title>Genome sequence of Jeotgalibacillus alimentarius.</title>
        <authorList>
            <person name="Goh K.M."/>
            <person name="Chan K.-G."/>
            <person name="Yaakop A.S."/>
            <person name="Ee R."/>
            <person name="Gan H.M."/>
            <person name="Chan C.S."/>
        </authorList>
    </citation>
    <scope>NUCLEOTIDE SEQUENCE [LARGE SCALE GENOMIC DNA]</scope>
    <source>
        <strain evidence="10 11">YKJ-13</strain>
    </source>
</reference>
<name>A0A0C2VGC7_9BACL</name>
<dbReference type="Proteomes" id="UP000031950">
    <property type="component" value="Unassembled WGS sequence"/>
</dbReference>
<accession>A0A0C2VGC7</accession>
<keyword evidence="6 8" id="KW-1133">Transmembrane helix</keyword>
<organism evidence="10 11">
    <name type="scientific">Jeotgalibacillus alimentarius</name>
    <dbReference type="NCBI Taxonomy" id="135826"/>
    <lineage>
        <taxon>Bacteria</taxon>
        <taxon>Bacillati</taxon>
        <taxon>Bacillota</taxon>
        <taxon>Bacilli</taxon>
        <taxon>Bacillales</taxon>
        <taxon>Caryophanaceae</taxon>
        <taxon>Jeotgalibacillus</taxon>
    </lineage>
</organism>
<keyword evidence="11" id="KW-1185">Reference proteome</keyword>
<dbReference type="PANTHER" id="PTHR30576">
    <property type="entry name" value="COLANIC BIOSYNTHESIS UDP-GLUCOSE LIPID CARRIER TRANSFERASE"/>
    <property type="match status" value="1"/>
</dbReference>
<evidence type="ECO:0000256" key="2">
    <source>
        <dbReference type="ARBA" id="ARBA00006464"/>
    </source>
</evidence>
<gene>
    <name evidence="10" type="ORF">KP77_32570</name>
</gene>
<dbReference type="EMBL" id="JXRQ01000029">
    <property type="protein sequence ID" value="KIL43551.1"/>
    <property type="molecule type" value="Genomic_DNA"/>
</dbReference>
<evidence type="ECO:0000259" key="9">
    <source>
        <dbReference type="Pfam" id="PF02397"/>
    </source>
</evidence>
<dbReference type="AlphaFoldDB" id="A0A0C2VGC7"/>
<protein>
    <recommendedName>
        <fullName evidence="9">Bacterial sugar transferase domain-containing protein</fullName>
    </recommendedName>
</protein>
<dbReference type="GO" id="GO:0005886">
    <property type="term" value="C:plasma membrane"/>
    <property type="evidence" value="ECO:0007669"/>
    <property type="project" value="UniProtKB-SubCell"/>
</dbReference>
<keyword evidence="5 8" id="KW-0812">Transmembrane</keyword>
<dbReference type="GO" id="GO:0016780">
    <property type="term" value="F:phosphotransferase activity, for other substituted phosphate groups"/>
    <property type="evidence" value="ECO:0007669"/>
    <property type="project" value="TreeGrafter"/>
</dbReference>
<evidence type="ECO:0000313" key="11">
    <source>
        <dbReference type="Proteomes" id="UP000031950"/>
    </source>
</evidence>
<dbReference type="RefSeq" id="WP_235420739.1">
    <property type="nucleotide sequence ID" value="NZ_JXRQ01000029.1"/>
</dbReference>
<comment type="subcellular location">
    <subcellularLocation>
        <location evidence="1">Cell membrane</location>
    </subcellularLocation>
</comment>
<dbReference type="InterPro" id="IPR003362">
    <property type="entry name" value="Bact_transf"/>
</dbReference>
<evidence type="ECO:0000256" key="4">
    <source>
        <dbReference type="ARBA" id="ARBA00022679"/>
    </source>
</evidence>
<dbReference type="PANTHER" id="PTHR30576:SF4">
    <property type="entry name" value="UNDECAPRENYL-PHOSPHATE GALACTOSE PHOSPHOTRANSFERASE"/>
    <property type="match status" value="1"/>
</dbReference>
<dbReference type="Pfam" id="PF02397">
    <property type="entry name" value="Bac_transf"/>
    <property type="match status" value="1"/>
</dbReference>
<comment type="similarity">
    <text evidence="2">Belongs to the bacterial sugar transferase family.</text>
</comment>
<sequence>MRMDREREVPAPIAVPYKTPVRKNVHLLNKHKTYLLVKRIIDVMGAIAGLIILSPLLLCIAATYLFGEGKGPVFFKQRRLGKNGKEFYIYKFRSMVMNAEEYLKNNDILYKKYLENNFKLEPEDDPRITRIGRFLRKTSLDELPQLINVLKGEMSLVGPRPVVEEELKKYGDRSGEFLSVEPGVTGYWQVCGRSEVGYPERVDIELYYIHHQSLTLDVKILVKSILYVLQRKGAY</sequence>
<evidence type="ECO:0000256" key="6">
    <source>
        <dbReference type="ARBA" id="ARBA00022989"/>
    </source>
</evidence>
<evidence type="ECO:0000256" key="7">
    <source>
        <dbReference type="ARBA" id="ARBA00023136"/>
    </source>
</evidence>
<feature type="domain" description="Bacterial sugar transferase" evidence="9">
    <location>
        <begin position="38"/>
        <end position="229"/>
    </location>
</feature>
<proteinExistence type="inferred from homology"/>
<evidence type="ECO:0000256" key="8">
    <source>
        <dbReference type="SAM" id="Phobius"/>
    </source>
</evidence>
<feature type="transmembrane region" description="Helical" evidence="8">
    <location>
        <begin position="40"/>
        <end position="66"/>
    </location>
</feature>
<dbReference type="PATRIC" id="fig|135826.4.peg.3235"/>
<evidence type="ECO:0000256" key="3">
    <source>
        <dbReference type="ARBA" id="ARBA00022475"/>
    </source>
</evidence>
<evidence type="ECO:0000313" key="10">
    <source>
        <dbReference type="EMBL" id="KIL43551.1"/>
    </source>
</evidence>
<evidence type="ECO:0000256" key="1">
    <source>
        <dbReference type="ARBA" id="ARBA00004236"/>
    </source>
</evidence>
<evidence type="ECO:0000256" key="5">
    <source>
        <dbReference type="ARBA" id="ARBA00022692"/>
    </source>
</evidence>
<dbReference type="STRING" id="135826.KP77_32570"/>
<comment type="caution">
    <text evidence="10">The sequence shown here is derived from an EMBL/GenBank/DDBJ whole genome shotgun (WGS) entry which is preliminary data.</text>
</comment>
<keyword evidence="7 8" id="KW-0472">Membrane</keyword>
<keyword evidence="3" id="KW-1003">Cell membrane</keyword>
<keyword evidence="4" id="KW-0808">Transferase</keyword>